<name>A0A9X4G4K0_ACTEU</name>
<dbReference type="AlphaFoldDB" id="A0A9X4G4K0"/>
<organism evidence="2 3">
    <name type="scientific">Actinobacillus equuli subsp. equuli</name>
    <dbReference type="NCBI Taxonomy" id="202947"/>
    <lineage>
        <taxon>Bacteria</taxon>
        <taxon>Pseudomonadati</taxon>
        <taxon>Pseudomonadota</taxon>
        <taxon>Gammaproteobacteria</taxon>
        <taxon>Pasteurellales</taxon>
        <taxon>Pasteurellaceae</taxon>
        <taxon>Actinobacillus</taxon>
    </lineage>
</organism>
<keyword evidence="3" id="KW-1185">Reference proteome</keyword>
<dbReference type="RefSeq" id="WP_275218159.1">
    <property type="nucleotide sequence ID" value="NZ_JAPHVQ010000008.1"/>
</dbReference>
<accession>A0A9X4G4K0</accession>
<evidence type="ECO:0000256" key="1">
    <source>
        <dbReference type="SAM" id="SignalP"/>
    </source>
</evidence>
<sequence>MKYITQIVRSTLLLGSLAATTSVLAETIPYIISNTSPLNQFYSVQNKELLKNQITYNTDTKTINFKFDSFELMEPIQNAISLFGIGNSTNIYVSEQDPTKLYHTPNFGVNNSTANFGDLSSYKNIIHDAANPKFKEAQLVSWTISGKTQLTATGSAHAALEINTKPTIPGSMSPQDIQDMKGIAMNIGNPTSSQAPEEGKLKVALGKDATIDSTGAITGNPSLPPVSIDLNHNSYPGDNSPMPLSDVSLTNEGTIRNHADGNTIGSSFYDNGTISATPAGKEKHDAACATGSTNRSC</sequence>
<evidence type="ECO:0000313" key="2">
    <source>
        <dbReference type="EMBL" id="MDE8035211.1"/>
    </source>
</evidence>
<dbReference type="Proteomes" id="UP001142444">
    <property type="component" value="Unassembled WGS sequence"/>
</dbReference>
<gene>
    <name evidence="2" type="ORF">OQ257_08545</name>
</gene>
<dbReference type="EMBL" id="JAPHVQ010000008">
    <property type="protein sequence ID" value="MDE8035211.1"/>
    <property type="molecule type" value="Genomic_DNA"/>
</dbReference>
<feature type="signal peptide" evidence="1">
    <location>
        <begin position="1"/>
        <end position="25"/>
    </location>
</feature>
<reference evidence="2" key="1">
    <citation type="submission" date="2022-11" db="EMBL/GenBank/DDBJ databases">
        <authorList>
            <person name="Kamali M."/>
            <person name="Peak L."/>
            <person name="Go Y.Y."/>
            <person name="Balasuriya U.B.R."/>
            <person name="Carossino M."/>
        </authorList>
    </citation>
    <scope>NUCLEOTIDE SEQUENCE</scope>
    <source>
        <strain evidence="2">4524</strain>
    </source>
</reference>
<feature type="chain" id="PRO_5040970003" evidence="1">
    <location>
        <begin position="26"/>
        <end position="297"/>
    </location>
</feature>
<evidence type="ECO:0000313" key="3">
    <source>
        <dbReference type="Proteomes" id="UP001142444"/>
    </source>
</evidence>
<comment type="caution">
    <text evidence="2">The sequence shown here is derived from an EMBL/GenBank/DDBJ whole genome shotgun (WGS) entry which is preliminary data.</text>
</comment>
<keyword evidence="1" id="KW-0732">Signal</keyword>
<proteinExistence type="predicted"/>
<reference evidence="2" key="2">
    <citation type="journal article" date="2023" name="Pathogens">
        <title>Pathological Features and Genomic Characterization of an Actinobacillus equuli subsp. equuli Bearing Unique Virulence-Associated Genes from an Adult Horse with Pleuropneumonia.</title>
        <authorList>
            <person name="Kamali M."/>
            <person name="Carossino M."/>
            <person name="Del Piero F."/>
            <person name="Peak L."/>
            <person name="Mitchell M.S."/>
            <person name="Willette J."/>
            <person name="Baker R."/>
            <person name="Li F."/>
            <person name="Kenez A."/>
            <person name="Balasuriya U.B.R."/>
            <person name="Go Y.Y."/>
        </authorList>
    </citation>
    <scope>NUCLEOTIDE SEQUENCE</scope>
    <source>
        <strain evidence="2">4524</strain>
    </source>
</reference>
<protein>
    <submittedName>
        <fullName evidence="2">Uncharacterized protein</fullName>
    </submittedName>
</protein>